<dbReference type="OrthoDB" id="7877107at2"/>
<sequence>MKPIILTALLAALTACAHHIDPQVTAYNGDSVTIATKQKFKRHWALKVARDEADRVCRAGQGKRAEHASTETDRARGRNLDLFLCLQ</sequence>
<name>A0A1B1A5L3_9RHOB</name>
<feature type="signal peptide" evidence="1">
    <location>
        <begin position="1"/>
        <end position="17"/>
    </location>
</feature>
<dbReference type="EMBL" id="CP015230">
    <property type="protein sequence ID" value="ANP41798.1"/>
    <property type="molecule type" value="Genomic_DNA"/>
</dbReference>
<dbReference type="KEGG" id="rmb:K529_013545"/>
<organism evidence="2 3">
    <name type="scientific">Tritonibacter mobilis F1926</name>
    <dbReference type="NCBI Taxonomy" id="1265309"/>
    <lineage>
        <taxon>Bacteria</taxon>
        <taxon>Pseudomonadati</taxon>
        <taxon>Pseudomonadota</taxon>
        <taxon>Alphaproteobacteria</taxon>
        <taxon>Rhodobacterales</taxon>
        <taxon>Paracoccaceae</taxon>
        <taxon>Tritonibacter</taxon>
    </lineage>
</organism>
<dbReference type="Proteomes" id="UP000013243">
    <property type="component" value="Chromosome"/>
</dbReference>
<dbReference type="PROSITE" id="PS51257">
    <property type="entry name" value="PROKAR_LIPOPROTEIN"/>
    <property type="match status" value="1"/>
</dbReference>
<evidence type="ECO:0000313" key="3">
    <source>
        <dbReference type="Proteomes" id="UP000013243"/>
    </source>
</evidence>
<reference evidence="2 3" key="1">
    <citation type="journal article" date="2016" name="ISME J.">
        <title>Global occurrence and heterogeneity of the Roseobacter-clade species Ruegeria mobilis.</title>
        <authorList>
            <person name="Sonnenschein E."/>
            <person name="Gram L."/>
        </authorList>
    </citation>
    <scope>NUCLEOTIDE SEQUENCE [LARGE SCALE GENOMIC DNA]</scope>
    <source>
        <strain evidence="2 3">F1926</strain>
    </source>
</reference>
<dbReference type="AlphaFoldDB" id="A0A1B1A5L3"/>
<keyword evidence="1" id="KW-0732">Signal</keyword>
<dbReference type="STRING" id="1265309.K529_013545"/>
<evidence type="ECO:0000256" key="1">
    <source>
        <dbReference type="SAM" id="SignalP"/>
    </source>
</evidence>
<evidence type="ECO:0000313" key="2">
    <source>
        <dbReference type="EMBL" id="ANP41798.1"/>
    </source>
</evidence>
<protein>
    <recommendedName>
        <fullName evidence="4">Lipoprotein</fullName>
    </recommendedName>
</protein>
<evidence type="ECO:0008006" key="4">
    <source>
        <dbReference type="Google" id="ProtNLM"/>
    </source>
</evidence>
<gene>
    <name evidence="2" type="ORF">K529_013545</name>
</gene>
<proteinExistence type="predicted"/>
<dbReference type="GeneID" id="28250877"/>
<feature type="chain" id="PRO_5008518425" description="Lipoprotein" evidence="1">
    <location>
        <begin position="18"/>
        <end position="87"/>
    </location>
</feature>
<dbReference type="RefSeq" id="WP_046002071.1">
    <property type="nucleotide sequence ID" value="NZ_CP015230.1"/>
</dbReference>
<accession>A0A1B1A5L3</accession>